<name>A0A1W6LGL2_9BURK</name>
<accession>A0A1W6LGL2</accession>
<sequence length="410" mass="45170">MNAPAPVTAPVADDFDERPQVGFVDLLTWLGEGKKPIATVTAVAAVVFLGISLLLPNVYTARTTLLPANSQQQSNSSAALAALGSLGGLAGGLAAKTPEELYVNLLRSDSVQRALDARFDLRKRYDIPTYEVLRGTMPRYIRVTADKKSGVILVEVDDEDPKFAADLANAHSTEISKLLGRLAVSEAQQRRVFFEQQLKDTKENLIRAEQALRDVQEKSGMVVLDKQAEALILAVAQLKTRIAEREIRLKVLRTSATQENPEVRLLVSELAALRNELGRMESSNGGGTDKEGNLDIPIGKLPSTGLEYVRATREVKFQETLLAGMLRQYEIAKMDEAKEAPALQQVDVAEPPDRKSKPKRASVVLGGTFTAFLLMAGWTIWRRYGDLARARNPELDARMTVLRGAWRLRR</sequence>
<evidence type="ECO:0000256" key="1">
    <source>
        <dbReference type="ARBA" id="ARBA00004651"/>
    </source>
</evidence>
<dbReference type="AlphaFoldDB" id="A0A1W6LGL2"/>
<evidence type="ECO:0000256" key="2">
    <source>
        <dbReference type="ARBA" id="ARBA00022475"/>
    </source>
</evidence>
<dbReference type="InterPro" id="IPR050445">
    <property type="entry name" value="Bact_polysacc_biosynth/exp"/>
</dbReference>
<keyword evidence="7" id="KW-1185">Reference proteome</keyword>
<evidence type="ECO:0000256" key="5">
    <source>
        <dbReference type="ARBA" id="ARBA00023136"/>
    </source>
</evidence>
<gene>
    <name evidence="6" type="ORF">A4W93_27520</name>
</gene>
<comment type="subcellular location">
    <subcellularLocation>
        <location evidence="1">Cell membrane</location>
        <topology evidence="1">Multi-pass membrane protein</topology>
    </subcellularLocation>
</comment>
<dbReference type="InterPro" id="IPR003856">
    <property type="entry name" value="LPS_length_determ_N"/>
</dbReference>
<dbReference type="EMBL" id="CP015118">
    <property type="protein sequence ID" value="ARN23353.1"/>
    <property type="molecule type" value="Genomic_DNA"/>
</dbReference>
<keyword evidence="4" id="KW-1133">Transmembrane helix</keyword>
<dbReference type="KEGG" id="rgu:A4W93_27520"/>
<keyword evidence="3" id="KW-0812">Transmembrane</keyword>
<proteinExistence type="predicted"/>
<evidence type="ECO:0000256" key="3">
    <source>
        <dbReference type="ARBA" id="ARBA00022692"/>
    </source>
</evidence>
<dbReference type="Pfam" id="PF02706">
    <property type="entry name" value="Wzz"/>
    <property type="match status" value="1"/>
</dbReference>
<dbReference type="PANTHER" id="PTHR32309">
    <property type="entry name" value="TYROSINE-PROTEIN KINASE"/>
    <property type="match status" value="1"/>
</dbReference>
<dbReference type="RefSeq" id="WP_085753671.1">
    <property type="nucleotide sequence ID" value="NZ_CP015118.1"/>
</dbReference>
<dbReference type="PANTHER" id="PTHR32309:SF13">
    <property type="entry name" value="FERRIC ENTEROBACTIN TRANSPORT PROTEIN FEPE"/>
    <property type="match status" value="1"/>
</dbReference>
<keyword evidence="5" id="KW-0472">Membrane</keyword>
<evidence type="ECO:0000256" key="4">
    <source>
        <dbReference type="ARBA" id="ARBA00022989"/>
    </source>
</evidence>
<evidence type="ECO:0000313" key="6">
    <source>
        <dbReference type="EMBL" id="ARN23353.1"/>
    </source>
</evidence>
<dbReference type="GO" id="GO:0004713">
    <property type="term" value="F:protein tyrosine kinase activity"/>
    <property type="evidence" value="ECO:0007669"/>
    <property type="project" value="TreeGrafter"/>
</dbReference>
<dbReference type="STRING" id="946333.A4W93_27520"/>
<evidence type="ECO:0000313" key="7">
    <source>
        <dbReference type="Proteomes" id="UP000193427"/>
    </source>
</evidence>
<dbReference type="Proteomes" id="UP000193427">
    <property type="component" value="Chromosome"/>
</dbReference>
<keyword evidence="2" id="KW-1003">Cell membrane</keyword>
<dbReference type="OrthoDB" id="8884120at2"/>
<organism evidence="6 7">
    <name type="scientific">Piscinibacter gummiphilus</name>
    <dbReference type="NCBI Taxonomy" id="946333"/>
    <lineage>
        <taxon>Bacteria</taxon>
        <taxon>Pseudomonadati</taxon>
        <taxon>Pseudomonadota</taxon>
        <taxon>Betaproteobacteria</taxon>
        <taxon>Burkholderiales</taxon>
        <taxon>Sphaerotilaceae</taxon>
        <taxon>Piscinibacter</taxon>
    </lineage>
</organism>
<reference evidence="6 7" key="1">
    <citation type="submission" date="2016-04" db="EMBL/GenBank/DDBJ databases">
        <title>Complete genome sequence of natural rubber-degrading, novel Gram-negative bacterium, Rhizobacter gummiphilus strain NS21.</title>
        <authorList>
            <person name="Tabata M."/>
            <person name="Kasai D."/>
            <person name="Fukuda M."/>
        </authorList>
    </citation>
    <scope>NUCLEOTIDE SEQUENCE [LARGE SCALE GENOMIC DNA]</scope>
    <source>
        <strain evidence="6 7">NS21</strain>
    </source>
</reference>
<protein>
    <submittedName>
        <fullName evidence="6">Uncharacterized protein</fullName>
    </submittedName>
</protein>
<dbReference type="GO" id="GO:0005886">
    <property type="term" value="C:plasma membrane"/>
    <property type="evidence" value="ECO:0007669"/>
    <property type="project" value="UniProtKB-SubCell"/>
</dbReference>